<dbReference type="SUPFAM" id="SSF55282">
    <property type="entry name" value="RL5-like"/>
    <property type="match status" value="1"/>
</dbReference>
<reference evidence="5" key="1">
    <citation type="submission" date="2013-08" db="EMBL/GenBank/DDBJ databases">
        <authorList>
            <person name="Mendez C."/>
            <person name="Richter M."/>
            <person name="Ferrer M."/>
            <person name="Sanchez J."/>
        </authorList>
    </citation>
    <scope>NUCLEOTIDE SEQUENCE</scope>
</reference>
<protein>
    <submittedName>
        <fullName evidence="5">Ribosomal protein L5</fullName>
    </submittedName>
</protein>
<evidence type="ECO:0000256" key="3">
    <source>
        <dbReference type="ARBA" id="ARBA00023274"/>
    </source>
</evidence>
<evidence type="ECO:0000256" key="1">
    <source>
        <dbReference type="ARBA" id="ARBA00008553"/>
    </source>
</evidence>
<comment type="caution">
    <text evidence="5">The sequence shown here is derived from an EMBL/GenBank/DDBJ whole genome shotgun (WGS) entry which is preliminary data.</text>
</comment>
<keyword evidence="2 5" id="KW-0689">Ribosomal protein</keyword>
<name>T1B9R7_9ZZZZ</name>
<dbReference type="InterPro" id="IPR031309">
    <property type="entry name" value="Ribosomal_uL5_C"/>
</dbReference>
<keyword evidence="3" id="KW-0687">Ribonucleoprotein</keyword>
<comment type="similarity">
    <text evidence="1">Belongs to the universal ribosomal protein uL5 family.</text>
</comment>
<evidence type="ECO:0000259" key="4">
    <source>
        <dbReference type="Pfam" id="PF00673"/>
    </source>
</evidence>
<dbReference type="EMBL" id="AUZY01007452">
    <property type="protein sequence ID" value="EQD49769.1"/>
    <property type="molecule type" value="Genomic_DNA"/>
</dbReference>
<organism evidence="5">
    <name type="scientific">mine drainage metagenome</name>
    <dbReference type="NCBI Taxonomy" id="410659"/>
    <lineage>
        <taxon>unclassified sequences</taxon>
        <taxon>metagenomes</taxon>
        <taxon>ecological metagenomes</taxon>
    </lineage>
</organism>
<feature type="non-terminal residue" evidence="5">
    <location>
        <position position="1"/>
    </location>
</feature>
<evidence type="ECO:0000256" key="2">
    <source>
        <dbReference type="ARBA" id="ARBA00022980"/>
    </source>
</evidence>
<dbReference type="GO" id="GO:1990904">
    <property type="term" value="C:ribonucleoprotein complex"/>
    <property type="evidence" value="ECO:0007669"/>
    <property type="project" value="UniProtKB-KW"/>
</dbReference>
<dbReference type="InterPro" id="IPR002132">
    <property type="entry name" value="Ribosomal_uL5"/>
</dbReference>
<evidence type="ECO:0000313" key="5">
    <source>
        <dbReference type="EMBL" id="EQD49769.1"/>
    </source>
</evidence>
<feature type="domain" description="Large ribosomal subunit protein uL5 C-terminal" evidence="4">
    <location>
        <begin position="2"/>
        <end position="43"/>
    </location>
</feature>
<dbReference type="GO" id="GO:0005840">
    <property type="term" value="C:ribosome"/>
    <property type="evidence" value="ECO:0007669"/>
    <property type="project" value="UniProtKB-KW"/>
</dbReference>
<gene>
    <name evidence="5" type="ORF">B1B_11468</name>
</gene>
<dbReference type="GO" id="GO:0006412">
    <property type="term" value="P:translation"/>
    <property type="evidence" value="ECO:0007669"/>
    <property type="project" value="InterPro"/>
</dbReference>
<dbReference type="Pfam" id="PF00673">
    <property type="entry name" value="Ribosomal_L5_C"/>
    <property type="match status" value="1"/>
</dbReference>
<proteinExistence type="inferred from homology"/>
<dbReference type="AlphaFoldDB" id="T1B9R7"/>
<reference evidence="5" key="2">
    <citation type="journal article" date="2014" name="ISME J.">
        <title>Microbial stratification in low pH oxic and suboxic macroscopic growths along an acid mine drainage.</title>
        <authorList>
            <person name="Mendez-Garcia C."/>
            <person name="Mesa V."/>
            <person name="Sprenger R.R."/>
            <person name="Richter M."/>
            <person name="Diez M.S."/>
            <person name="Solano J."/>
            <person name="Bargiela R."/>
            <person name="Golyshina O.V."/>
            <person name="Manteca A."/>
            <person name="Ramos J.L."/>
            <person name="Gallego J.R."/>
            <person name="Llorente I."/>
            <person name="Martins Dos Santos V.A."/>
            <person name="Jensen O.N."/>
            <person name="Pelaez A.I."/>
            <person name="Sanchez J."/>
            <person name="Ferrer M."/>
        </authorList>
    </citation>
    <scope>NUCLEOTIDE SEQUENCE</scope>
</reference>
<accession>T1B9R7</accession>
<dbReference type="GO" id="GO:0003735">
    <property type="term" value="F:structural constituent of ribosome"/>
    <property type="evidence" value="ECO:0007669"/>
    <property type="project" value="InterPro"/>
</dbReference>
<dbReference type="PANTHER" id="PTHR11994">
    <property type="entry name" value="60S RIBOSOMAL PROTEIN L11-RELATED"/>
    <property type="match status" value="1"/>
</dbReference>
<sequence length="82" mass="9102">SESIDRNGNFSFGIADYTDFEGMKYDPAIGIHGMDVAVELGRAGFRIRRRRLQTRPLPAALRSTPEETRAFLVAAFGVTLLD</sequence>
<dbReference type="Gene3D" id="3.30.1440.10">
    <property type="match status" value="1"/>
</dbReference>
<dbReference type="InterPro" id="IPR022803">
    <property type="entry name" value="Ribosomal_uL5_dom_sf"/>
</dbReference>